<name>A0A2T4MD08_9STAP</name>
<evidence type="ECO:0000313" key="3">
    <source>
        <dbReference type="EMBL" id="NJI01591.1"/>
    </source>
</evidence>
<feature type="domain" description="Staphylococcal/Streptococcal toxin beta-grasp" evidence="2">
    <location>
        <begin position="89"/>
        <end position="179"/>
    </location>
</feature>
<dbReference type="RefSeq" id="WP_103345777.1">
    <property type="nucleotide sequence ID" value="NZ_MRYR01000023.1"/>
</dbReference>
<comment type="caution">
    <text evidence="3">The sequence shown here is derived from an EMBL/GenBank/DDBJ whole genome shotgun (WGS) entry which is preliminary data.</text>
</comment>
<evidence type="ECO:0000313" key="4">
    <source>
        <dbReference type="Proteomes" id="UP000646308"/>
    </source>
</evidence>
<dbReference type="InterPro" id="IPR016091">
    <property type="entry name" value="SuperAg_toxin_C"/>
</dbReference>
<dbReference type="Proteomes" id="UP000646308">
    <property type="component" value="Unassembled WGS sequence"/>
</dbReference>
<organism evidence="3 4">
    <name type="scientific">Staphylococcus agnetis</name>
    <dbReference type="NCBI Taxonomy" id="985762"/>
    <lineage>
        <taxon>Bacteria</taxon>
        <taxon>Bacillati</taxon>
        <taxon>Bacillota</taxon>
        <taxon>Bacilli</taxon>
        <taxon>Bacillales</taxon>
        <taxon>Staphylococcaceae</taxon>
        <taxon>Staphylococcus</taxon>
    </lineage>
</organism>
<dbReference type="SUPFAM" id="SSF54334">
    <property type="entry name" value="Superantigen toxins, C-terminal domain"/>
    <property type="match status" value="1"/>
</dbReference>
<gene>
    <name evidence="3" type="ORF">GLV84_01655</name>
</gene>
<reference evidence="3" key="1">
    <citation type="submission" date="2019-11" db="EMBL/GenBank/DDBJ databases">
        <title>Whole genome comparisons of Staphylococcus agnetis isolates from cattle and chickens.</title>
        <authorList>
            <person name="Rhoads D."/>
            <person name="Shwani A."/>
            <person name="Adkins P."/>
            <person name="Calcutt M."/>
            <person name="Middleton J."/>
        </authorList>
    </citation>
    <scope>NUCLEOTIDE SEQUENCE</scope>
    <source>
        <strain evidence="3">1387</strain>
    </source>
</reference>
<comment type="similarity">
    <text evidence="1">Belongs to the staphylococcal/streptococcal toxin family.</text>
</comment>
<dbReference type="Pfam" id="PF02876">
    <property type="entry name" value="Stap_Strp_tox_C"/>
    <property type="match status" value="1"/>
</dbReference>
<sequence>MSFGLLTKFAMTGVILISSTSTSALGNVLGIAHEAKANVQAVQLQNEAAAVKKLFDRYSKSQIGNRQGNLKYWAYSEAPLKSNEVRLHFKGTYHYKGKTFTPRRNITLNKGLITLKELDHIVRFAHISYGLYIGDKLPKGDIVINTKSGDRYTLETHKELQSHRENVKINTEDLGDITFDIIEQ</sequence>
<dbReference type="Gene3D" id="3.10.20.120">
    <property type="match status" value="1"/>
</dbReference>
<dbReference type="InterPro" id="IPR006123">
    <property type="entry name" value="Toxin_b-grasp_Staph/Strep"/>
</dbReference>
<dbReference type="GO" id="GO:0005576">
    <property type="term" value="C:extracellular region"/>
    <property type="evidence" value="ECO:0007669"/>
    <property type="project" value="InterPro"/>
</dbReference>
<accession>A0A2T4MD08</accession>
<dbReference type="EMBL" id="WMFL01000026">
    <property type="protein sequence ID" value="NJI01591.1"/>
    <property type="molecule type" value="Genomic_DNA"/>
</dbReference>
<protein>
    <submittedName>
        <fullName evidence="3">Toxin</fullName>
    </submittedName>
</protein>
<dbReference type="AlphaFoldDB" id="A0A2T4MD08"/>
<evidence type="ECO:0000259" key="2">
    <source>
        <dbReference type="Pfam" id="PF02876"/>
    </source>
</evidence>
<proteinExistence type="inferred from homology"/>
<evidence type="ECO:0000256" key="1">
    <source>
        <dbReference type="ARBA" id="ARBA00008401"/>
    </source>
</evidence>